<keyword evidence="4 7" id="KW-0949">S-adenosyl-L-methionine</keyword>
<keyword evidence="3 7" id="KW-0808">Transferase</keyword>
<protein>
    <recommendedName>
        <fullName evidence="7">rRNA adenine N(6)-methyltransferase</fullName>
        <ecNumber evidence="7">2.1.1.-</ecNumber>
    </recommendedName>
</protein>
<keyword evidence="7" id="KW-0698">rRNA processing</keyword>
<evidence type="ECO:0000256" key="8">
    <source>
        <dbReference type="SAM" id="MobiDB-lite"/>
    </source>
</evidence>
<comment type="similarity">
    <text evidence="7">Belongs to the class I-like SAM-binding methyltransferase superfamily. rRNA adenine N(6)-methyltransferase family.</text>
</comment>
<dbReference type="Gene3D" id="3.40.50.150">
    <property type="entry name" value="Vaccinia Virus protein VP39"/>
    <property type="match status" value="1"/>
</dbReference>
<feature type="region of interest" description="Disordered" evidence="8">
    <location>
        <begin position="77"/>
        <end position="120"/>
    </location>
</feature>
<reference evidence="9 10" key="1">
    <citation type="journal article" date="2024" name="IMA Fungus">
        <title>Apiospora arundinis, a panoply of carbohydrate-active enzymes and secondary metabolites.</title>
        <authorList>
            <person name="Sorensen T."/>
            <person name="Petersen C."/>
            <person name="Muurmann A.T."/>
            <person name="Christiansen J.V."/>
            <person name="Brundto M.L."/>
            <person name="Overgaard C.K."/>
            <person name="Boysen A.T."/>
            <person name="Wollenberg R.D."/>
            <person name="Larsen T.O."/>
            <person name="Sorensen J.L."/>
            <person name="Nielsen K.L."/>
            <person name="Sondergaard T.E."/>
        </authorList>
    </citation>
    <scope>NUCLEOTIDE SEQUENCE [LARGE SCALE GENOMIC DNA]</scope>
    <source>
        <strain evidence="9 10">AAU 773</strain>
    </source>
</reference>
<dbReference type="GO" id="GO:0032259">
    <property type="term" value="P:methylation"/>
    <property type="evidence" value="ECO:0007669"/>
    <property type="project" value="UniProtKB-KW"/>
</dbReference>
<dbReference type="GO" id="GO:0008168">
    <property type="term" value="F:methyltransferase activity"/>
    <property type="evidence" value="ECO:0007669"/>
    <property type="project" value="UniProtKB-KW"/>
</dbReference>
<evidence type="ECO:0000313" key="10">
    <source>
        <dbReference type="Proteomes" id="UP001390339"/>
    </source>
</evidence>
<evidence type="ECO:0000313" key="9">
    <source>
        <dbReference type="EMBL" id="KAK8875311.1"/>
    </source>
</evidence>
<organism evidence="9 10">
    <name type="scientific">Apiospora arundinis</name>
    <dbReference type="NCBI Taxonomy" id="335852"/>
    <lineage>
        <taxon>Eukaryota</taxon>
        <taxon>Fungi</taxon>
        <taxon>Dikarya</taxon>
        <taxon>Ascomycota</taxon>
        <taxon>Pezizomycotina</taxon>
        <taxon>Sordariomycetes</taxon>
        <taxon>Xylariomycetidae</taxon>
        <taxon>Amphisphaeriales</taxon>
        <taxon>Apiosporaceae</taxon>
        <taxon>Apiospora</taxon>
    </lineage>
</organism>
<evidence type="ECO:0000256" key="6">
    <source>
        <dbReference type="ARBA" id="ARBA00024915"/>
    </source>
</evidence>
<accession>A0ABR2JBY7</accession>
<gene>
    <name evidence="9" type="ORF">PGQ11_005825</name>
</gene>
<dbReference type="SUPFAM" id="SSF53335">
    <property type="entry name" value="S-adenosyl-L-methionine-dependent methyltransferases"/>
    <property type="match status" value="1"/>
</dbReference>
<sequence>MILTQVPRLRTFAIRCRFRPNALTLAHLTNSPGSASAAAAAATASYATLTSGKPAARKNILLKSELTTVTPTAQKLVDTGLWKHRTGKAPGEGPEGEDGDDQPKKPKKPRAKKGPKGDKNRVNIVSEELCDDIISYIGSSLKRHKGCDILDLYPGAGLWSRKLNDYLKPRSHILMEPDAEFYTPFLQDLIDRPGTRLVPQSGILWKELSSVLNPEFLPHQQLAPQSHRNDTLLVTGNIALHPKKRFMGFSSIARLVQHQFVDAIRAGQIFHRYGQVRLLLWTRRDDEGSLLSRSMQRRKRSAIEAELYCEHIHEVCGKPGSDSVWYVRDANLDRYSAQLTAQRMKASKMTMPKRRTPQHHKDALVELKKKSTRIVPGTLPPTFVRPYHETLANLQENNETNEYEKDSEERMLMRKLNWRGNSDIARFDSIFQRQQAYDAIVALRKDGKTSEEEIRKLEMEWDDEFSRLPDSKRGDYLACSDNLHLVRQDPPVLAWDQRQYEPLETSELDFFPNVDVSLLDIQPKTIHPLLTQTGPGSNRAADIFELLTRALLMSSASSLHKLLDGIWPGAADWIIPRCKSLHDPALGGKALKCQYSSMSPRILNQQQWEELLELWMEWPFRPSYQELLARSQDDSIADDHESDEV</sequence>
<proteinExistence type="inferred from homology"/>
<keyword evidence="10" id="KW-1185">Reference proteome</keyword>
<keyword evidence="5" id="KW-0694">RNA-binding</keyword>
<name>A0ABR2JBY7_9PEZI</name>
<dbReference type="InterPro" id="IPR029063">
    <property type="entry name" value="SAM-dependent_MTases_sf"/>
</dbReference>
<dbReference type="EMBL" id="JAPCWZ010000003">
    <property type="protein sequence ID" value="KAK8875311.1"/>
    <property type="molecule type" value="Genomic_DNA"/>
</dbReference>
<keyword evidence="2 7" id="KW-0489">Methyltransferase</keyword>
<feature type="compositionally biased region" description="Basic residues" evidence="8">
    <location>
        <begin position="105"/>
        <end position="114"/>
    </location>
</feature>
<evidence type="ECO:0000256" key="7">
    <source>
        <dbReference type="RuleBase" id="RU362106"/>
    </source>
</evidence>
<dbReference type="PANTHER" id="PTHR11727">
    <property type="entry name" value="DIMETHYLADENOSINE TRANSFERASE"/>
    <property type="match status" value="1"/>
</dbReference>
<evidence type="ECO:0000256" key="4">
    <source>
        <dbReference type="ARBA" id="ARBA00022691"/>
    </source>
</evidence>
<evidence type="ECO:0000256" key="1">
    <source>
        <dbReference type="ARBA" id="ARBA00004173"/>
    </source>
</evidence>
<dbReference type="InterPro" id="IPR001737">
    <property type="entry name" value="KsgA/Erm"/>
</dbReference>
<evidence type="ECO:0000256" key="3">
    <source>
        <dbReference type="ARBA" id="ARBA00022679"/>
    </source>
</evidence>
<dbReference type="EC" id="2.1.1.-" evidence="7"/>
<comment type="caution">
    <text evidence="9">The sequence shown here is derived from an EMBL/GenBank/DDBJ whole genome shotgun (WGS) entry which is preliminary data.</text>
</comment>
<dbReference type="Gene3D" id="1.10.8.100">
    <property type="entry name" value="Ribosomal RNA adenine dimethylase-like, domain 2"/>
    <property type="match status" value="1"/>
</dbReference>
<dbReference type="Proteomes" id="UP001390339">
    <property type="component" value="Unassembled WGS sequence"/>
</dbReference>
<dbReference type="Pfam" id="PF00398">
    <property type="entry name" value="RrnaAD"/>
    <property type="match status" value="1"/>
</dbReference>
<evidence type="ECO:0000256" key="5">
    <source>
        <dbReference type="ARBA" id="ARBA00022884"/>
    </source>
</evidence>
<comment type="function">
    <text evidence="6">Mitochondrial transcription factor that confers selective promoter recognition on the core subunit of the yeast mitochondrial RNA polymerase. Interacts with DNA in a non-specific manner.</text>
</comment>
<dbReference type="PANTHER" id="PTHR11727:SF17">
    <property type="entry name" value="DIMETHYLADENOSINE TRANSFERASE 1, MITOCHONDRIAL"/>
    <property type="match status" value="1"/>
</dbReference>
<dbReference type="InterPro" id="IPR023165">
    <property type="entry name" value="rRNA_Ade_diMease-like_C"/>
</dbReference>
<evidence type="ECO:0000256" key="2">
    <source>
        <dbReference type="ARBA" id="ARBA00022603"/>
    </source>
</evidence>
<comment type="subcellular location">
    <subcellularLocation>
        <location evidence="1">Mitochondrion</location>
    </subcellularLocation>
</comment>